<evidence type="ECO:0000313" key="2">
    <source>
        <dbReference type="EMBL" id="KAL0375286.1"/>
    </source>
</evidence>
<feature type="compositionally biased region" description="Basic and acidic residues" evidence="1">
    <location>
        <begin position="286"/>
        <end position="295"/>
    </location>
</feature>
<feature type="region of interest" description="Disordered" evidence="1">
    <location>
        <begin position="360"/>
        <end position="381"/>
    </location>
</feature>
<reference evidence="2" key="2">
    <citation type="journal article" date="2024" name="Plant">
        <title>Genomic evolution and insights into agronomic trait innovations of Sesamum species.</title>
        <authorList>
            <person name="Miao H."/>
            <person name="Wang L."/>
            <person name="Qu L."/>
            <person name="Liu H."/>
            <person name="Sun Y."/>
            <person name="Le M."/>
            <person name="Wang Q."/>
            <person name="Wei S."/>
            <person name="Zheng Y."/>
            <person name="Lin W."/>
            <person name="Duan Y."/>
            <person name="Cao H."/>
            <person name="Xiong S."/>
            <person name="Wang X."/>
            <person name="Wei L."/>
            <person name="Li C."/>
            <person name="Ma Q."/>
            <person name="Ju M."/>
            <person name="Zhao R."/>
            <person name="Li G."/>
            <person name="Mu C."/>
            <person name="Tian Q."/>
            <person name="Mei H."/>
            <person name="Zhang T."/>
            <person name="Gao T."/>
            <person name="Zhang H."/>
        </authorList>
    </citation>
    <scope>NUCLEOTIDE SEQUENCE</scope>
    <source>
        <strain evidence="2">G02</strain>
    </source>
</reference>
<organism evidence="2">
    <name type="scientific">Sesamum radiatum</name>
    <name type="common">Black benniseed</name>
    <dbReference type="NCBI Taxonomy" id="300843"/>
    <lineage>
        <taxon>Eukaryota</taxon>
        <taxon>Viridiplantae</taxon>
        <taxon>Streptophyta</taxon>
        <taxon>Embryophyta</taxon>
        <taxon>Tracheophyta</taxon>
        <taxon>Spermatophyta</taxon>
        <taxon>Magnoliopsida</taxon>
        <taxon>eudicotyledons</taxon>
        <taxon>Gunneridae</taxon>
        <taxon>Pentapetalae</taxon>
        <taxon>asterids</taxon>
        <taxon>lamiids</taxon>
        <taxon>Lamiales</taxon>
        <taxon>Pedaliaceae</taxon>
        <taxon>Sesamum</taxon>
    </lineage>
</organism>
<feature type="compositionally biased region" description="Polar residues" evidence="1">
    <location>
        <begin position="241"/>
        <end position="252"/>
    </location>
</feature>
<dbReference type="PANTHER" id="PTHR35117:SF1">
    <property type="entry name" value="MYOSIN-M HEAVY PROTEIN"/>
    <property type="match status" value="1"/>
</dbReference>
<sequence length="434" mass="47273">MPPPDPHPVFSQSESFISNSGPVDTRKRENGEMGKQSRSKKPEFVGKGKVTPVQVAFIVDRYLSDNSYTHTRSTFRSEASHLISKSPVQEAPKSLLSLGAILDEYITLKEQKVWVDQERCRLEQEKLRVQNLLSGMQDVLNAYNATGNNVVTPSPPLPPPTVVSGAMVSQADLAVVTPAAYFHMHNSPAMMSTSRPSNIRKDHTNFSTPVMSHATTKRKGPKDVSDAPVTSKRSRRCTQPKDVNSVIQSSNAEQKEQKSLMNSTTQSSARDNATNGSPVQGSNRSNTKDHVKGRLDFGTSEMPMMTENLTCDGNSTSESDKEGDILDLDFANLDALGLDFNFSEFLVDFDIDNEGLGLSSKQVVDSSPDSHSGSLPTSGNVELDTRQVTSQFSSTMTGFLGEKNMNLVGTDSVAAMRSVTKCIRIVSPGNLHPN</sequence>
<reference evidence="2" key="1">
    <citation type="submission" date="2020-06" db="EMBL/GenBank/DDBJ databases">
        <authorList>
            <person name="Li T."/>
            <person name="Hu X."/>
            <person name="Zhang T."/>
            <person name="Song X."/>
            <person name="Zhang H."/>
            <person name="Dai N."/>
            <person name="Sheng W."/>
            <person name="Hou X."/>
            <person name="Wei L."/>
        </authorList>
    </citation>
    <scope>NUCLEOTIDE SEQUENCE</scope>
    <source>
        <strain evidence="2">G02</strain>
        <tissue evidence="2">Leaf</tissue>
    </source>
</reference>
<comment type="caution">
    <text evidence="2">The sequence shown here is derived from an EMBL/GenBank/DDBJ whole genome shotgun (WGS) entry which is preliminary data.</text>
</comment>
<feature type="compositionally biased region" description="Polar residues" evidence="1">
    <location>
        <begin position="259"/>
        <end position="285"/>
    </location>
</feature>
<accession>A0AAW2R5R4</accession>
<protein>
    <submittedName>
        <fullName evidence="2">Uncharacterized protein</fullName>
    </submittedName>
</protein>
<name>A0AAW2R5R4_SESRA</name>
<feature type="region of interest" description="Disordered" evidence="1">
    <location>
        <begin position="1"/>
        <end position="45"/>
    </location>
</feature>
<dbReference type="EMBL" id="JACGWJ010000014">
    <property type="protein sequence ID" value="KAL0375286.1"/>
    <property type="molecule type" value="Genomic_DNA"/>
</dbReference>
<feature type="region of interest" description="Disordered" evidence="1">
    <location>
        <begin position="190"/>
        <end position="299"/>
    </location>
</feature>
<gene>
    <name evidence="2" type="ORF">Sradi_3444300</name>
</gene>
<evidence type="ECO:0000256" key="1">
    <source>
        <dbReference type="SAM" id="MobiDB-lite"/>
    </source>
</evidence>
<dbReference type="PANTHER" id="PTHR35117">
    <property type="entry name" value="MYOSIN-M HEAVY PROTEIN"/>
    <property type="match status" value="1"/>
</dbReference>
<feature type="compositionally biased region" description="Polar residues" evidence="1">
    <location>
        <begin position="10"/>
        <end position="22"/>
    </location>
</feature>
<proteinExistence type="predicted"/>
<dbReference type="AlphaFoldDB" id="A0AAW2R5R4"/>
<feature type="compositionally biased region" description="Polar residues" evidence="1">
    <location>
        <begin position="205"/>
        <end position="214"/>
    </location>
</feature>